<evidence type="ECO:0000256" key="1">
    <source>
        <dbReference type="SAM" id="Phobius"/>
    </source>
</evidence>
<reference evidence="3" key="1">
    <citation type="journal article" date="2020" name="Nat. Commun.">
        <title>Genome assembly of wild tea tree DASZ reveals pedigree and selection history of tea varieties.</title>
        <authorList>
            <person name="Zhang W."/>
            <person name="Zhang Y."/>
            <person name="Qiu H."/>
            <person name="Guo Y."/>
            <person name="Wan H."/>
            <person name="Zhang X."/>
            <person name="Scossa F."/>
            <person name="Alseekh S."/>
            <person name="Zhang Q."/>
            <person name="Wang P."/>
            <person name="Xu L."/>
            <person name="Schmidt M.H."/>
            <person name="Jia X."/>
            <person name="Li D."/>
            <person name="Zhu A."/>
            <person name="Guo F."/>
            <person name="Chen W."/>
            <person name="Ni D."/>
            <person name="Usadel B."/>
            <person name="Fernie A.R."/>
            <person name="Wen W."/>
        </authorList>
    </citation>
    <scope>NUCLEOTIDE SEQUENCE [LARGE SCALE GENOMIC DNA]</scope>
    <source>
        <strain evidence="3">cv. G240</strain>
    </source>
</reference>
<accession>A0A7J7GHZ5</accession>
<dbReference type="AlphaFoldDB" id="A0A7J7GHZ5"/>
<sequence>MPWLGCHPTFVIAPTRASMFVPLYLLLDRQQSAAYNAILTVDVIAGNFRFLFAVLLLLYLVSFHLLMHMSRKLFSQQHTLVRPCSNYWNTTVMNISFSTSWLKLQVLDYCEG</sequence>
<proteinExistence type="predicted"/>
<reference evidence="2 3" key="2">
    <citation type="submission" date="2020-07" db="EMBL/GenBank/DDBJ databases">
        <title>Genome assembly of wild tea tree DASZ reveals pedigree and selection history of tea varieties.</title>
        <authorList>
            <person name="Zhang W."/>
        </authorList>
    </citation>
    <scope>NUCLEOTIDE SEQUENCE [LARGE SCALE GENOMIC DNA]</scope>
    <source>
        <strain evidence="3">cv. G240</strain>
        <tissue evidence="2">Leaf</tissue>
    </source>
</reference>
<keyword evidence="1" id="KW-0472">Membrane</keyword>
<feature type="transmembrane region" description="Helical" evidence="1">
    <location>
        <begin position="48"/>
        <end position="67"/>
    </location>
</feature>
<dbReference type="Proteomes" id="UP000593564">
    <property type="component" value="Unassembled WGS sequence"/>
</dbReference>
<evidence type="ECO:0000313" key="3">
    <source>
        <dbReference type="Proteomes" id="UP000593564"/>
    </source>
</evidence>
<dbReference type="EMBL" id="JACBKZ010000010">
    <property type="protein sequence ID" value="KAF5939895.1"/>
    <property type="molecule type" value="Genomic_DNA"/>
</dbReference>
<organism evidence="2 3">
    <name type="scientific">Camellia sinensis</name>
    <name type="common">Tea plant</name>
    <name type="synonym">Thea sinensis</name>
    <dbReference type="NCBI Taxonomy" id="4442"/>
    <lineage>
        <taxon>Eukaryota</taxon>
        <taxon>Viridiplantae</taxon>
        <taxon>Streptophyta</taxon>
        <taxon>Embryophyta</taxon>
        <taxon>Tracheophyta</taxon>
        <taxon>Spermatophyta</taxon>
        <taxon>Magnoliopsida</taxon>
        <taxon>eudicotyledons</taxon>
        <taxon>Gunneridae</taxon>
        <taxon>Pentapetalae</taxon>
        <taxon>asterids</taxon>
        <taxon>Ericales</taxon>
        <taxon>Theaceae</taxon>
        <taxon>Camellia</taxon>
    </lineage>
</organism>
<gene>
    <name evidence="2" type="ORF">HYC85_021062</name>
</gene>
<name>A0A7J7GHZ5_CAMSI</name>
<keyword evidence="1" id="KW-1133">Transmembrane helix</keyword>
<keyword evidence="1" id="KW-0812">Transmembrane</keyword>
<evidence type="ECO:0000313" key="2">
    <source>
        <dbReference type="EMBL" id="KAF5939895.1"/>
    </source>
</evidence>
<comment type="caution">
    <text evidence="2">The sequence shown here is derived from an EMBL/GenBank/DDBJ whole genome shotgun (WGS) entry which is preliminary data.</text>
</comment>
<protein>
    <submittedName>
        <fullName evidence="2">Uncharacterized protein</fullName>
    </submittedName>
</protein>
<keyword evidence="3" id="KW-1185">Reference proteome</keyword>